<accession>A0A4Z2FR46</accession>
<dbReference type="Proteomes" id="UP000314294">
    <property type="component" value="Unassembled WGS sequence"/>
</dbReference>
<organism evidence="1 2">
    <name type="scientific">Liparis tanakae</name>
    <name type="common">Tanaka's snailfish</name>
    <dbReference type="NCBI Taxonomy" id="230148"/>
    <lineage>
        <taxon>Eukaryota</taxon>
        <taxon>Metazoa</taxon>
        <taxon>Chordata</taxon>
        <taxon>Craniata</taxon>
        <taxon>Vertebrata</taxon>
        <taxon>Euteleostomi</taxon>
        <taxon>Actinopterygii</taxon>
        <taxon>Neopterygii</taxon>
        <taxon>Teleostei</taxon>
        <taxon>Neoteleostei</taxon>
        <taxon>Acanthomorphata</taxon>
        <taxon>Eupercaria</taxon>
        <taxon>Perciformes</taxon>
        <taxon>Cottioidei</taxon>
        <taxon>Cottales</taxon>
        <taxon>Liparidae</taxon>
        <taxon>Liparis</taxon>
    </lineage>
</organism>
<gene>
    <name evidence="1" type="ORF">EYF80_046380</name>
</gene>
<proteinExistence type="predicted"/>
<evidence type="ECO:0000313" key="2">
    <source>
        <dbReference type="Proteomes" id="UP000314294"/>
    </source>
</evidence>
<name>A0A4Z2FR46_9TELE</name>
<dbReference type="AlphaFoldDB" id="A0A4Z2FR46"/>
<reference evidence="1 2" key="1">
    <citation type="submission" date="2019-03" db="EMBL/GenBank/DDBJ databases">
        <title>First draft genome of Liparis tanakae, snailfish: a comprehensive survey of snailfish specific genes.</title>
        <authorList>
            <person name="Kim W."/>
            <person name="Song I."/>
            <person name="Jeong J.-H."/>
            <person name="Kim D."/>
            <person name="Kim S."/>
            <person name="Ryu S."/>
            <person name="Song J.Y."/>
            <person name="Lee S.K."/>
        </authorList>
    </citation>
    <scope>NUCLEOTIDE SEQUENCE [LARGE SCALE GENOMIC DNA]</scope>
    <source>
        <tissue evidence="1">Muscle</tissue>
    </source>
</reference>
<keyword evidence="2" id="KW-1185">Reference proteome</keyword>
<dbReference type="EMBL" id="SRLO01000965">
    <property type="protein sequence ID" value="TNN43451.1"/>
    <property type="molecule type" value="Genomic_DNA"/>
</dbReference>
<sequence>MTGGCFWAESACREQHLPLTTSGCSEDEMWDRREDSVNTVIPVSRCLFPLAGCSAVAMLSSVEGN</sequence>
<protein>
    <submittedName>
        <fullName evidence="1">Uncharacterized protein</fullName>
    </submittedName>
</protein>
<evidence type="ECO:0000313" key="1">
    <source>
        <dbReference type="EMBL" id="TNN43451.1"/>
    </source>
</evidence>
<comment type="caution">
    <text evidence="1">The sequence shown here is derived from an EMBL/GenBank/DDBJ whole genome shotgun (WGS) entry which is preliminary data.</text>
</comment>